<evidence type="ECO:0000313" key="2">
    <source>
        <dbReference type="EMBL" id="KAK8526406.1"/>
    </source>
</evidence>
<sequence>MESEWMDTLVGKQQKKNGSNGAECFWCSRHGSHIASNLRRLRRMTAAIDLKGKGKERTSQAPQVQDVNKGNRYATRRALLITSGMLPVRWCSSPHTHSHPSMPPQTLLS</sequence>
<organism evidence="2 3">
    <name type="scientific">Hibiscus sabdariffa</name>
    <name type="common">roselle</name>
    <dbReference type="NCBI Taxonomy" id="183260"/>
    <lineage>
        <taxon>Eukaryota</taxon>
        <taxon>Viridiplantae</taxon>
        <taxon>Streptophyta</taxon>
        <taxon>Embryophyta</taxon>
        <taxon>Tracheophyta</taxon>
        <taxon>Spermatophyta</taxon>
        <taxon>Magnoliopsida</taxon>
        <taxon>eudicotyledons</taxon>
        <taxon>Gunneridae</taxon>
        <taxon>Pentapetalae</taxon>
        <taxon>rosids</taxon>
        <taxon>malvids</taxon>
        <taxon>Malvales</taxon>
        <taxon>Malvaceae</taxon>
        <taxon>Malvoideae</taxon>
        <taxon>Hibiscus</taxon>
    </lineage>
</organism>
<dbReference type="EMBL" id="JBBPBM010000039">
    <property type="protein sequence ID" value="KAK8526406.1"/>
    <property type="molecule type" value="Genomic_DNA"/>
</dbReference>
<feature type="region of interest" description="Disordered" evidence="1">
    <location>
        <begin position="1"/>
        <end position="22"/>
    </location>
</feature>
<reference evidence="2 3" key="1">
    <citation type="journal article" date="2024" name="G3 (Bethesda)">
        <title>Genome assembly of Hibiscus sabdariffa L. provides insights into metabolisms of medicinal natural products.</title>
        <authorList>
            <person name="Kim T."/>
        </authorList>
    </citation>
    <scope>NUCLEOTIDE SEQUENCE [LARGE SCALE GENOMIC DNA]</scope>
    <source>
        <strain evidence="2">TK-2024</strain>
        <tissue evidence="2">Old leaves</tissue>
    </source>
</reference>
<feature type="region of interest" description="Disordered" evidence="1">
    <location>
        <begin position="51"/>
        <end position="70"/>
    </location>
</feature>
<evidence type="ECO:0000313" key="3">
    <source>
        <dbReference type="Proteomes" id="UP001472677"/>
    </source>
</evidence>
<accession>A0ABR2CZG5</accession>
<evidence type="ECO:0000256" key="1">
    <source>
        <dbReference type="SAM" id="MobiDB-lite"/>
    </source>
</evidence>
<gene>
    <name evidence="2" type="ORF">V6N12_020878</name>
</gene>
<feature type="compositionally biased region" description="Polar residues" evidence="1">
    <location>
        <begin position="59"/>
        <end position="68"/>
    </location>
</feature>
<keyword evidence="3" id="KW-1185">Reference proteome</keyword>
<dbReference type="Proteomes" id="UP001472677">
    <property type="component" value="Unassembled WGS sequence"/>
</dbReference>
<protein>
    <submittedName>
        <fullName evidence="2">Uncharacterized protein</fullName>
    </submittedName>
</protein>
<proteinExistence type="predicted"/>
<name>A0ABR2CZG5_9ROSI</name>
<comment type="caution">
    <text evidence="2">The sequence shown here is derived from an EMBL/GenBank/DDBJ whole genome shotgun (WGS) entry which is preliminary data.</text>
</comment>